<proteinExistence type="inferred from homology"/>
<dbReference type="AlphaFoldDB" id="A0A7J3Y059"/>
<keyword evidence="5 8" id="KW-0482">Metalloprotease</keyword>
<evidence type="ECO:0000313" key="11">
    <source>
        <dbReference type="EMBL" id="HHP68297.1"/>
    </source>
</evidence>
<keyword evidence="9" id="KW-0862">Zinc</keyword>
<dbReference type="GO" id="GO:0046914">
    <property type="term" value="F:transition metal ion binding"/>
    <property type="evidence" value="ECO:0007669"/>
    <property type="project" value="UniProtKB-ARBA"/>
</dbReference>
<evidence type="ECO:0000256" key="7">
    <source>
        <dbReference type="ARBA" id="ARBA00061580"/>
    </source>
</evidence>
<evidence type="ECO:0000256" key="3">
    <source>
        <dbReference type="ARBA" id="ARBA00022723"/>
    </source>
</evidence>
<feature type="binding site" evidence="9">
    <location>
        <position position="297"/>
    </location>
    <ligand>
        <name>Zn(2+)</name>
        <dbReference type="ChEBI" id="CHEBI:29105"/>
        <note>catalytic</note>
    </ligand>
</feature>
<organism evidence="11">
    <name type="scientific">Thermogladius calderae</name>
    <dbReference type="NCBI Taxonomy" id="1200300"/>
    <lineage>
        <taxon>Archaea</taxon>
        <taxon>Thermoproteota</taxon>
        <taxon>Thermoprotei</taxon>
        <taxon>Desulfurococcales</taxon>
        <taxon>Desulfurococcaceae</taxon>
        <taxon>Thermogladius</taxon>
    </lineage>
</organism>
<dbReference type="EC" id="3.4.17.19" evidence="8"/>
<evidence type="ECO:0000256" key="2">
    <source>
        <dbReference type="ARBA" id="ARBA00022670"/>
    </source>
</evidence>
<feature type="binding site" evidence="9">
    <location>
        <position position="271"/>
    </location>
    <ligand>
        <name>Zn(2+)</name>
        <dbReference type="ChEBI" id="CHEBI:29105"/>
        <note>catalytic</note>
    </ligand>
</feature>
<evidence type="ECO:0000256" key="10">
    <source>
        <dbReference type="PIRSR" id="PIRSR006615-2"/>
    </source>
</evidence>
<dbReference type="PRINTS" id="PR00998">
    <property type="entry name" value="CRBOXYPTASET"/>
</dbReference>
<keyword evidence="2 8" id="KW-0645">Protease</keyword>
<dbReference type="PROSITE" id="PS52034">
    <property type="entry name" value="PEPTIDASE_M32"/>
    <property type="match status" value="1"/>
</dbReference>
<dbReference type="SUPFAM" id="SSF55486">
    <property type="entry name" value="Metalloproteases ('zincins'), catalytic domain"/>
    <property type="match status" value="1"/>
</dbReference>
<name>A0A7J3Y059_9CREN</name>
<comment type="cofactor">
    <cofactor evidence="9">
        <name>Zn(2+)</name>
        <dbReference type="ChEBI" id="CHEBI:29105"/>
    </cofactor>
    <text evidence="9">Binds 1 zinc ion per subunit.</text>
</comment>
<evidence type="ECO:0000256" key="5">
    <source>
        <dbReference type="ARBA" id="ARBA00023049"/>
    </source>
</evidence>
<reference evidence="11" key="1">
    <citation type="journal article" date="2020" name="mSystems">
        <title>Genome- and Community-Level Interaction Insights into Carbon Utilization and Element Cycling Functions of Hydrothermarchaeota in Hydrothermal Sediment.</title>
        <authorList>
            <person name="Zhou Z."/>
            <person name="Liu Y."/>
            <person name="Xu W."/>
            <person name="Pan J."/>
            <person name="Luo Z.H."/>
            <person name="Li M."/>
        </authorList>
    </citation>
    <scope>NUCLEOTIDE SEQUENCE [LARGE SCALE GENOMIC DNA]</scope>
    <source>
        <strain evidence="11">SpSt-110</strain>
    </source>
</reference>
<dbReference type="Gene3D" id="1.10.1370.30">
    <property type="match status" value="1"/>
</dbReference>
<feature type="binding site" evidence="9">
    <location>
        <position position="267"/>
    </location>
    <ligand>
        <name>Zn(2+)</name>
        <dbReference type="ChEBI" id="CHEBI:29105"/>
        <note>catalytic</note>
    </ligand>
</feature>
<keyword evidence="1 8" id="KW-0121">Carboxypeptidase</keyword>
<dbReference type="Pfam" id="PF02074">
    <property type="entry name" value="Peptidase_M32"/>
    <property type="match status" value="1"/>
</dbReference>
<dbReference type="CDD" id="cd06460">
    <property type="entry name" value="M32_Taq"/>
    <property type="match status" value="1"/>
</dbReference>
<evidence type="ECO:0000256" key="8">
    <source>
        <dbReference type="PIRNR" id="PIRNR006615"/>
    </source>
</evidence>
<evidence type="ECO:0000256" key="4">
    <source>
        <dbReference type="ARBA" id="ARBA00022801"/>
    </source>
</evidence>
<comment type="function">
    <text evidence="8">Broad specificity carboxypetidase that releases amino acids sequentially from the C-terminus, including neutral, aromatic, polar and basic residues.</text>
</comment>
<dbReference type="FunFam" id="1.10.1370.30:FF:000003">
    <property type="entry name" value="Thermostable carboxypeptidase 1"/>
    <property type="match status" value="1"/>
</dbReference>
<dbReference type="GO" id="GO:0004181">
    <property type="term" value="F:metallocarboxypeptidase activity"/>
    <property type="evidence" value="ECO:0007669"/>
    <property type="project" value="UniProtKB-UniRule"/>
</dbReference>
<comment type="caution">
    <text evidence="11">The sequence shown here is derived from an EMBL/GenBank/DDBJ whole genome shotgun (WGS) entry which is preliminary data.</text>
</comment>
<keyword evidence="4 8" id="KW-0378">Hydrolase</keyword>
<dbReference type="PANTHER" id="PTHR34217:SF1">
    <property type="entry name" value="CARBOXYPEPTIDASE 1"/>
    <property type="match status" value="1"/>
</dbReference>
<dbReference type="EMBL" id="DRYK01000077">
    <property type="protein sequence ID" value="HHP68297.1"/>
    <property type="molecule type" value="Genomic_DNA"/>
</dbReference>
<feature type="active site" description="Proton donor/acceptor" evidence="10">
    <location>
        <position position="268"/>
    </location>
</feature>
<gene>
    <name evidence="11" type="ORF">ENM60_05895</name>
</gene>
<keyword evidence="3 8" id="KW-0479">Metal-binding</keyword>
<comment type="similarity">
    <text evidence="7 8">Belongs to the peptidase M32 family.</text>
</comment>
<sequence>MVFENQLIKEILEKYREIWAIGHAQSLLSWDSETYMPREGLEERAVARAELNLLAQKLILKPEFVELVEKASGVEALNDYERGVVRVLAREIRIMKAIPPRLLAELTKTTQEAMYAWRVAKESDDFSKFKPYLEKIVELTREKADCLGWKEHPYDALLDLYEEGLTTRDVDNVLEPLARDLRVILEKVVSEGRFPRKHPLEDVKYERSWMESVNGEILRLLGYPLGDKARLDVSAHPFTIGIGLGDVRITTRYEGFDFKRSLLSTIHEFGHATYELQINPSLKFTPLATGVSLGVHEGQSRFWENIVGRSREFLEFIYPVLRRNLPFIEKYNPEDVYYYFNAVRPSLIRTEADEVTYNLHIVLRARLEKLMVKGEIKVGELPEQWNNLMEELLGVRPSRDSEGVLQDIHWSMGSIGYFPTYTLGNLVAAQMKYHMEKDLNVKEKIASGSFNELKEWQRVKIHYYGSTYPPKELLKRAFGEEYVPDYWLRYLREKYLST</sequence>
<dbReference type="InterPro" id="IPR001333">
    <property type="entry name" value="Peptidase_M32_Taq"/>
</dbReference>
<evidence type="ECO:0000256" key="9">
    <source>
        <dbReference type="PIRSR" id="PIRSR006615-1"/>
    </source>
</evidence>
<protein>
    <recommendedName>
        <fullName evidence="8">Metal-dependent carboxypeptidase</fullName>
        <ecNumber evidence="8">3.4.17.19</ecNumber>
    </recommendedName>
</protein>
<evidence type="ECO:0000256" key="6">
    <source>
        <dbReference type="ARBA" id="ARBA00052755"/>
    </source>
</evidence>
<evidence type="ECO:0000256" key="1">
    <source>
        <dbReference type="ARBA" id="ARBA00022645"/>
    </source>
</evidence>
<accession>A0A7J3Y059</accession>
<dbReference type="PANTHER" id="PTHR34217">
    <property type="entry name" value="METAL-DEPENDENT CARBOXYPEPTIDASE"/>
    <property type="match status" value="1"/>
</dbReference>
<dbReference type="PIRSF" id="PIRSF006615">
    <property type="entry name" value="Zn_crbxpep_Taq"/>
    <property type="match status" value="1"/>
</dbReference>
<comment type="catalytic activity">
    <reaction evidence="6 8">
        <text>Release of a C-terminal amino acid with broad specificity, except for -Pro.</text>
        <dbReference type="EC" id="3.4.17.19"/>
    </reaction>
</comment>
<dbReference type="GO" id="GO:0006508">
    <property type="term" value="P:proteolysis"/>
    <property type="evidence" value="ECO:0007669"/>
    <property type="project" value="UniProtKB-UniRule"/>
</dbReference>